<dbReference type="PANTHER" id="PTHR15225">
    <property type="entry name" value="INTERFERON-INDUCED PROTEIN 35/NMI N-MYC/STAT INTERACTING PROTEIN"/>
    <property type="match status" value="1"/>
</dbReference>
<comment type="caution">
    <text evidence="3">The sequence shown here is derived from an EMBL/GenBank/DDBJ whole genome shotgun (WGS) entry which is preliminary data.</text>
</comment>
<dbReference type="AlphaFoldDB" id="A0A9D3T8W9"/>
<keyword evidence="1" id="KW-0175">Coiled coil</keyword>
<dbReference type="InterPro" id="IPR012677">
    <property type="entry name" value="Nucleotide-bd_a/b_plait_sf"/>
</dbReference>
<organism evidence="3 4">
    <name type="scientific">Megalops atlanticus</name>
    <name type="common">Tarpon</name>
    <name type="synonym">Clupea gigantea</name>
    <dbReference type="NCBI Taxonomy" id="7932"/>
    <lineage>
        <taxon>Eukaryota</taxon>
        <taxon>Metazoa</taxon>
        <taxon>Chordata</taxon>
        <taxon>Craniata</taxon>
        <taxon>Vertebrata</taxon>
        <taxon>Euteleostomi</taxon>
        <taxon>Actinopterygii</taxon>
        <taxon>Neopterygii</taxon>
        <taxon>Teleostei</taxon>
        <taxon>Elopiformes</taxon>
        <taxon>Megalopidae</taxon>
        <taxon>Megalops</taxon>
    </lineage>
</organism>
<keyword evidence="4" id="KW-1185">Reference proteome</keyword>
<dbReference type="InterPro" id="IPR009909">
    <property type="entry name" value="Nmi/IFP35_dom"/>
</dbReference>
<feature type="coiled-coil region" evidence="1">
    <location>
        <begin position="33"/>
        <end position="141"/>
    </location>
</feature>
<dbReference type="Gene3D" id="3.30.70.330">
    <property type="match status" value="1"/>
</dbReference>
<evidence type="ECO:0000313" key="3">
    <source>
        <dbReference type="EMBL" id="KAG7467325.1"/>
    </source>
</evidence>
<dbReference type="GO" id="GO:0005737">
    <property type="term" value="C:cytoplasm"/>
    <property type="evidence" value="ECO:0007669"/>
    <property type="project" value="TreeGrafter"/>
</dbReference>
<dbReference type="PANTHER" id="PTHR15225:SF4">
    <property type="entry name" value="N-MYC-INTERACTOR"/>
    <property type="match status" value="1"/>
</dbReference>
<feature type="domain" description="NID" evidence="2">
    <location>
        <begin position="289"/>
        <end position="375"/>
    </location>
</feature>
<gene>
    <name evidence="3" type="ORF">MATL_G00152190</name>
</gene>
<sequence length="398" mass="45297">MIAVRSGASFCIKNKKSAIAMASLEDFDIGLLSPEEQKQFTEAREELEKWKRKVENAETEKSRLILEKLETEETKKQAQKETMDLLAQQQKNAEAASRMRKVLEGDIMEFEKCNQALMEKLKEYEGMLKNKQAECDALQQKFKIHTDIPEKKVIFTKALKEGEEEDCKDIVSVFTITQMPSFNLKGGHALITFEEEKVAEKILKLAKCSVVCDSTKMDVKPYCLTLDPSVKFEVHMNVSKRKIRFSNTPPYLSEESMRDRLEIGFSKPSQGGGEVEKVAYNKDTGVGEITFLNTGVAERLTLRKKYCIDASREADVNIHPYFEFQLKKFQTFCGASRRSVLLGGIQDTGEEEEDMQDQLEIHFQKPSNHGGEVESIRYLSRGRSAVAYFNEDTAEAEA</sequence>
<evidence type="ECO:0000256" key="1">
    <source>
        <dbReference type="SAM" id="Coils"/>
    </source>
</evidence>
<dbReference type="Proteomes" id="UP001046870">
    <property type="component" value="Chromosome 12"/>
</dbReference>
<proteinExistence type="predicted"/>
<accession>A0A9D3T8W9</accession>
<dbReference type="Pfam" id="PF07292">
    <property type="entry name" value="NID"/>
    <property type="match status" value="2"/>
</dbReference>
<name>A0A9D3T8W9_MEGAT</name>
<dbReference type="EMBL" id="JAFDVH010000012">
    <property type="protein sequence ID" value="KAG7467325.1"/>
    <property type="molecule type" value="Genomic_DNA"/>
</dbReference>
<feature type="domain" description="NID" evidence="2">
    <location>
        <begin position="189"/>
        <end position="277"/>
    </location>
</feature>
<evidence type="ECO:0000259" key="2">
    <source>
        <dbReference type="Pfam" id="PF07292"/>
    </source>
</evidence>
<evidence type="ECO:0000313" key="4">
    <source>
        <dbReference type="Proteomes" id="UP001046870"/>
    </source>
</evidence>
<dbReference type="OrthoDB" id="9903237at2759"/>
<protein>
    <recommendedName>
        <fullName evidence="2">NID domain-containing protein</fullName>
    </recommendedName>
</protein>
<reference evidence="3" key="1">
    <citation type="submission" date="2021-01" db="EMBL/GenBank/DDBJ databases">
        <authorList>
            <person name="Zahm M."/>
            <person name="Roques C."/>
            <person name="Cabau C."/>
            <person name="Klopp C."/>
            <person name="Donnadieu C."/>
            <person name="Jouanno E."/>
            <person name="Lampietro C."/>
            <person name="Louis A."/>
            <person name="Herpin A."/>
            <person name="Echchiki A."/>
            <person name="Berthelot C."/>
            <person name="Parey E."/>
            <person name="Roest-Crollius H."/>
            <person name="Braasch I."/>
            <person name="Postlethwait J."/>
            <person name="Bobe J."/>
            <person name="Montfort J."/>
            <person name="Bouchez O."/>
            <person name="Begum T."/>
            <person name="Mejri S."/>
            <person name="Adams A."/>
            <person name="Chen W.-J."/>
            <person name="Guiguen Y."/>
        </authorList>
    </citation>
    <scope>NUCLEOTIDE SEQUENCE</scope>
    <source>
        <strain evidence="3">YG-15Mar2019-1</strain>
        <tissue evidence="3">Brain</tissue>
    </source>
</reference>